<accession>A0ABP8CK12</accession>
<evidence type="ECO:0000256" key="1">
    <source>
        <dbReference type="ARBA" id="ARBA00004496"/>
    </source>
</evidence>
<comment type="subcellular location">
    <subcellularLocation>
        <location evidence="1">Cytoplasm</location>
    </subcellularLocation>
</comment>
<comment type="caution">
    <text evidence="8">The sequence shown here is derived from an EMBL/GenBank/DDBJ whole genome shotgun (WGS) entry which is preliminary data.</text>
</comment>
<evidence type="ECO:0000256" key="4">
    <source>
        <dbReference type="ARBA" id="ARBA00022803"/>
    </source>
</evidence>
<reference evidence="9" key="1">
    <citation type="journal article" date="2019" name="Int. J. Syst. Evol. Microbiol.">
        <title>The Global Catalogue of Microorganisms (GCM) 10K type strain sequencing project: providing services to taxonomists for standard genome sequencing and annotation.</title>
        <authorList>
            <consortium name="The Broad Institute Genomics Platform"/>
            <consortium name="The Broad Institute Genome Sequencing Center for Infectious Disease"/>
            <person name="Wu L."/>
            <person name="Ma J."/>
        </authorList>
    </citation>
    <scope>NUCLEOTIDE SEQUENCE [LARGE SCALE GENOMIC DNA]</scope>
    <source>
        <strain evidence="9">JCM 17633</strain>
    </source>
</reference>
<sequence>MSLKLKYYLLFSVLIFNTLSLAAIQLPNNKQGDSLVKEATKAVFKDPNKAISSALAVYDNVSHSKKTRTNALMVVSTAYASKRDYKRALDYIIIANEFSRQIDNKKLQIEILFRTGILYQQLKIYDKAIEYMEDVEKRCLNHSERDSVGGVLASSYLVKGFVYKDNLNCDIAIEFFDKGLKEYERLGNYNHNRSIGHYNKGNCQILLSEYDNAIQSFNKSIEFANIENASSLVSFAEKGMAEVYTLEGKYNKAISILQSALDKSKNVGDLVLNLGIYKGLFENYLALDQWDDYQKYYDLFLKTQLDIKKSERNSVSVSIKENSKNLNNDLELVQSKFKNRFYLIILIVLVFIIGVCILQIKNKKTIKSLQKKIESFQSLKPSIKIK</sequence>
<dbReference type="Pfam" id="PF13174">
    <property type="entry name" value="TPR_6"/>
    <property type="match status" value="1"/>
</dbReference>
<evidence type="ECO:0000313" key="8">
    <source>
        <dbReference type="EMBL" id="GAA4240265.1"/>
    </source>
</evidence>
<dbReference type="SMART" id="SM00028">
    <property type="entry name" value="TPR"/>
    <property type="match status" value="4"/>
</dbReference>
<name>A0ABP8CK12_9FLAO</name>
<feature type="signal peptide" evidence="7">
    <location>
        <begin position="1"/>
        <end position="22"/>
    </location>
</feature>
<dbReference type="Gene3D" id="1.25.40.10">
    <property type="entry name" value="Tetratricopeptide repeat domain"/>
    <property type="match status" value="2"/>
</dbReference>
<protein>
    <recommendedName>
        <fullName evidence="10">Tetratricopeptide repeat protein</fullName>
    </recommendedName>
</protein>
<dbReference type="Proteomes" id="UP001501682">
    <property type="component" value="Unassembled WGS sequence"/>
</dbReference>
<evidence type="ECO:0000256" key="3">
    <source>
        <dbReference type="ARBA" id="ARBA00022737"/>
    </source>
</evidence>
<dbReference type="EMBL" id="BAABCB010000002">
    <property type="protein sequence ID" value="GAA4240265.1"/>
    <property type="molecule type" value="Genomic_DNA"/>
</dbReference>
<comment type="similarity">
    <text evidence="5">Belongs to the Rap family.</text>
</comment>
<evidence type="ECO:0000256" key="2">
    <source>
        <dbReference type="ARBA" id="ARBA00022490"/>
    </source>
</evidence>
<organism evidence="8 9">
    <name type="scientific">Winogradskyella damuponensis</name>
    <dbReference type="NCBI Taxonomy" id="943939"/>
    <lineage>
        <taxon>Bacteria</taxon>
        <taxon>Pseudomonadati</taxon>
        <taxon>Bacteroidota</taxon>
        <taxon>Flavobacteriia</taxon>
        <taxon>Flavobacteriales</taxon>
        <taxon>Flavobacteriaceae</taxon>
        <taxon>Winogradskyella</taxon>
    </lineage>
</organism>
<proteinExistence type="inferred from homology"/>
<dbReference type="SUPFAM" id="SSF48452">
    <property type="entry name" value="TPR-like"/>
    <property type="match status" value="2"/>
</dbReference>
<feature type="chain" id="PRO_5046689719" description="Tetratricopeptide repeat protein" evidence="7">
    <location>
        <begin position="23"/>
        <end position="386"/>
    </location>
</feature>
<keyword evidence="9" id="KW-1185">Reference proteome</keyword>
<evidence type="ECO:0000313" key="9">
    <source>
        <dbReference type="Proteomes" id="UP001501682"/>
    </source>
</evidence>
<dbReference type="Pfam" id="PF13176">
    <property type="entry name" value="TPR_7"/>
    <property type="match status" value="1"/>
</dbReference>
<evidence type="ECO:0008006" key="10">
    <source>
        <dbReference type="Google" id="ProtNLM"/>
    </source>
</evidence>
<evidence type="ECO:0000256" key="5">
    <source>
        <dbReference type="ARBA" id="ARBA00038253"/>
    </source>
</evidence>
<dbReference type="InterPro" id="IPR019734">
    <property type="entry name" value="TPR_rpt"/>
</dbReference>
<dbReference type="Pfam" id="PF13181">
    <property type="entry name" value="TPR_8"/>
    <property type="match status" value="1"/>
</dbReference>
<dbReference type="InterPro" id="IPR051476">
    <property type="entry name" value="Bac_ResReg_Asp_Phosphatase"/>
</dbReference>
<dbReference type="PANTHER" id="PTHR46630">
    <property type="entry name" value="TETRATRICOPEPTIDE REPEAT PROTEIN 29"/>
    <property type="match status" value="1"/>
</dbReference>
<keyword evidence="6" id="KW-0812">Transmembrane</keyword>
<dbReference type="RefSeq" id="WP_344711962.1">
    <property type="nucleotide sequence ID" value="NZ_BAABCB010000002.1"/>
</dbReference>
<dbReference type="PANTHER" id="PTHR46630:SF1">
    <property type="entry name" value="TETRATRICOPEPTIDE REPEAT PROTEIN 29"/>
    <property type="match status" value="1"/>
</dbReference>
<keyword evidence="7" id="KW-0732">Signal</keyword>
<keyword evidence="6" id="KW-0472">Membrane</keyword>
<evidence type="ECO:0000256" key="6">
    <source>
        <dbReference type="SAM" id="Phobius"/>
    </source>
</evidence>
<dbReference type="InterPro" id="IPR011990">
    <property type="entry name" value="TPR-like_helical_dom_sf"/>
</dbReference>
<feature type="transmembrane region" description="Helical" evidence="6">
    <location>
        <begin position="341"/>
        <end position="360"/>
    </location>
</feature>
<evidence type="ECO:0000256" key="7">
    <source>
        <dbReference type="SAM" id="SignalP"/>
    </source>
</evidence>
<keyword evidence="6" id="KW-1133">Transmembrane helix</keyword>
<keyword evidence="4" id="KW-0802">TPR repeat</keyword>
<keyword evidence="3" id="KW-0677">Repeat</keyword>
<keyword evidence="2" id="KW-0963">Cytoplasm</keyword>
<gene>
    <name evidence="8" type="ORF">GCM10022292_02120</name>
</gene>